<gene>
    <name evidence="1" type="ORF">SU32_03040</name>
</gene>
<dbReference type="RefSeq" id="WP_053997868.1">
    <property type="nucleotide sequence ID" value="NZ_JXMU01000003.1"/>
</dbReference>
<dbReference type="Gene3D" id="3.40.1530.20">
    <property type="entry name" value="Protein of unknown function (DUF1491)"/>
    <property type="match status" value="1"/>
</dbReference>
<evidence type="ECO:0008006" key="3">
    <source>
        <dbReference type="Google" id="ProtNLM"/>
    </source>
</evidence>
<name>A0A0N0VLY1_9HYPH</name>
<dbReference type="PATRIC" id="fig|1514904.3.peg.2310"/>
<comment type="caution">
    <text evidence="1">The sequence shown here is derived from an EMBL/GenBank/DDBJ whole genome shotgun (WGS) entry which is preliminary data.</text>
</comment>
<evidence type="ECO:0000313" key="1">
    <source>
        <dbReference type="EMBL" id="KPB02264.1"/>
    </source>
</evidence>
<dbReference type="OrthoDB" id="9809136at2"/>
<dbReference type="Pfam" id="PF07372">
    <property type="entry name" value="DUF1491"/>
    <property type="match status" value="1"/>
</dbReference>
<proteinExistence type="predicted"/>
<reference evidence="1 2" key="1">
    <citation type="submission" date="2015-01" db="EMBL/GenBank/DDBJ databases">
        <title>Ahrensia donghaiensis sp. nov., a novel dimethylsulphoniopropionate-cleavage bacterium isolated from seawater and emended descriptions of the genus Ahrensia and Ahrensia kielensis.</title>
        <authorList>
            <person name="Liu J."/>
        </authorList>
    </citation>
    <scope>NUCLEOTIDE SEQUENCE [LARGE SCALE GENOMIC DNA]</scope>
    <source>
        <strain evidence="1 2">LZD062</strain>
    </source>
</reference>
<dbReference type="AlphaFoldDB" id="A0A0N0VLY1"/>
<dbReference type="Proteomes" id="UP000038011">
    <property type="component" value="Unassembled WGS sequence"/>
</dbReference>
<dbReference type="STRING" id="1514904.SU32_03040"/>
<sequence>MARLASSIVVAAITRMASLHNGAAYIRRRGTEGAGAIFITLYDAETRSYALYEPVPQSIASDEEIDRDSRAFSLLEEGKTDMDLNDRFTREERFDPDFWVVDIEGVSAEILKETILIV</sequence>
<organism evidence="1 2">
    <name type="scientific">Ahrensia marina</name>
    <dbReference type="NCBI Taxonomy" id="1514904"/>
    <lineage>
        <taxon>Bacteria</taxon>
        <taxon>Pseudomonadati</taxon>
        <taxon>Pseudomonadota</taxon>
        <taxon>Alphaproteobacteria</taxon>
        <taxon>Hyphomicrobiales</taxon>
        <taxon>Ahrensiaceae</taxon>
        <taxon>Ahrensia</taxon>
    </lineage>
</organism>
<dbReference type="EMBL" id="JXMU01000003">
    <property type="protein sequence ID" value="KPB02264.1"/>
    <property type="molecule type" value="Genomic_DNA"/>
</dbReference>
<accession>A0A0N0VLY1</accession>
<evidence type="ECO:0000313" key="2">
    <source>
        <dbReference type="Proteomes" id="UP000038011"/>
    </source>
</evidence>
<keyword evidence="2" id="KW-1185">Reference proteome</keyword>
<dbReference type="InterPro" id="IPR009964">
    <property type="entry name" value="DUF1491"/>
</dbReference>
<protein>
    <recommendedName>
        <fullName evidence="3">DUF1491 family protein</fullName>
    </recommendedName>
</protein>